<dbReference type="PANTHER" id="PTHR47448">
    <property type="entry name" value="DUAL SPECIFICITY MITOGEN-ACTIVATED PROTEIN KINASE KINASE DSOR1-LIKE PROTEIN"/>
    <property type="match status" value="1"/>
</dbReference>
<dbReference type="InterPro" id="IPR008271">
    <property type="entry name" value="Ser/Thr_kinase_AS"/>
</dbReference>
<evidence type="ECO:0000313" key="13">
    <source>
        <dbReference type="WBParaSite" id="maker-uti_cns_0004959-snap-gene-0.9-mRNA-1"/>
    </source>
</evidence>
<comment type="similarity">
    <text evidence="7">Belongs to the protein kinase superfamily. STE Ser/Thr protein kinase family. MAP kinase kinase subfamily.</text>
</comment>
<evidence type="ECO:0000256" key="10">
    <source>
        <dbReference type="ARBA" id="ARBA00049299"/>
    </source>
</evidence>
<dbReference type="GO" id="GO:0004713">
    <property type="term" value="F:protein tyrosine kinase activity"/>
    <property type="evidence" value="ECO:0007669"/>
    <property type="project" value="UniProtKB-KW"/>
</dbReference>
<organism evidence="12 13">
    <name type="scientific">Macrostomum lignano</name>
    <dbReference type="NCBI Taxonomy" id="282301"/>
    <lineage>
        <taxon>Eukaryota</taxon>
        <taxon>Metazoa</taxon>
        <taxon>Spiralia</taxon>
        <taxon>Lophotrochozoa</taxon>
        <taxon>Platyhelminthes</taxon>
        <taxon>Rhabditophora</taxon>
        <taxon>Macrostomorpha</taxon>
        <taxon>Macrostomida</taxon>
        <taxon>Macrostomidae</taxon>
        <taxon>Macrostomum</taxon>
    </lineage>
</organism>
<dbReference type="InterPro" id="IPR017441">
    <property type="entry name" value="Protein_kinase_ATP_BS"/>
</dbReference>
<keyword evidence="4" id="KW-0418">Kinase</keyword>
<dbReference type="EC" id="2.7.12.2" evidence="8"/>
<evidence type="ECO:0000256" key="1">
    <source>
        <dbReference type="ARBA" id="ARBA00022527"/>
    </source>
</evidence>
<dbReference type="Proteomes" id="UP000095280">
    <property type="component" value="Unplaced"/>
</dbReference>
<keyword evidence="1" id="KW-0723">Serine/threonine-protein kinase</keyword>
<protein>
    <recommendedName>
        <fullName evidence="8">mitogen-activated protein kinase kinase</fullName>
        <ecNumber evidence="8">2.7.12.2</ecNumber>
    </recommendedName>
</protein>
<dbReference type="SUPFAM" id="SSF56112">
    <property type="entry name" value="Protein kinase-like (PK-like)"/>
    <property type="match status" value="1"/>
</dbReference>
<dbReference type="WBParaSite" id="maker-uti_cns_0004959-snap-gene-0.9-mRNA-1">
    <property type="protein sequence ID" value="maker-uti_cns_0004959-snap-gene-0.9-mRNA-1"/>
    <property type="gene ID" value="maker-uti_cns_0004959-snap-gene-0.9"/>
</dbReference>
<dbReference type="PROSITE" id="PS00107">
    <property type="entry name" value="PROTEIN_KINASE_ATP"/>
    <property type="match status" value="1"/>
</dbReference>
<comment type="catalytic activity">
    <reaction evidence="11">
        <text>L-tyrosyl-[protein] + ATP = O-phospho-L-tyrosyl-[protein] + ADP + H(+)</text>
        <dbReference type="Rhea" id="RHEA:10596"/>
        <dbReference type="Rhea" id="RHEA-COMP:10136"/>
        <dbReference type="Rhea" id="RHEA-COMP:20101"/>
        <dbReference type="ChEBI" id="CHEBI:15378"/>
        <dbReference type="ChEBI" id="CHEBI:30616"/>
        <dbReference type="ChEBI" id="CHEBI:46858"/>
        <dbReference type="ChEBI" id="CHEBI:61978"/>
        <dbReference type="ChEBI" id="CHEBI:456216"/>
        <dbReference type="EC" id="2.7.12.2"/>
    </reaction>
</comment>
<dbReference type="InterPro" id="IPR011009">
    <property type="entry name" value="Kinase-like_dom_sf"/>
</dbReference>
<evidence type="ECO:0000256" key="9">
    <source>
        <dbReference type="ARBA" id="ARBA00049014"/>
    </source>
</evidence>
<dbReference type="PROSITE" id="PS50011">
    <property type="entry name" value="PROTEIN_KINASE_DOM"/>
    <property type="match status" value="1"/>
</dbReference>
<comment type="catalytic activity">
    <reaction evidence="10">
        <text>L-threonyl-[protein] + ATP = O-phospho-L-threonyl-[protein] + ADP + H(+)</text>
        <dbReference type="Rhea" id="RHEA:46608"/>
        <dbReference type="Rhea" id="RHEA-COMP:11060"/>
        <dbReference type="Rhea" id="RHEA-COMP:11605"/>
        <dbReference type="ChEBI" id="CHEBI:15378"/>
        <dbReference type="ChEBI" id="CHEBI:30013"/>
        <dbReference type="ChEBI" id="CHEBI:30616"/>
        <dbReference type="ChEBI" id="CHEBI:61977"/>
        <dbReference type="ChEBI" id="CHEBI:456216"/>
        <dbReference type="EC" id="2.7.12.2"/>
    </reaction>
</comment>
<dbReference type="Gene3D" id="1.10.510.10">
    <property type="entry name" value="Transferase(Phosphotransferase) domain 1"/>
    <property type="match status" value="1"/>
</dbReference>
<dbReference type="Pfam" id="PF00069">
    <property type="entry name" value="Pkinase"/>
    <property type="match status" value="1"/>
</dbReference>
<name>A0A1I8H9H5_9PLAT</name>
<dbReference type="OrthoDB" id="10252354at2759"/>
<dbReference type="PROSITE" id="PS00108">
    <property type="entry name" value="PROTEIN_KINASE_ST"/>
    <property type="match status" value="1"/>
</dbReference>
<dbReference type="Gene3D" id="3.30.200.20">
    <property type="entry name" value="Phosphorylase Kinase, domain 1"/>
    <property type="match status" value="1"/>
</dbReference>
<keyword evidence="5" id="KW-0067">ATP-binding</keyword>
<dbReference type="GO" id="GO:0005524">
    <property type="term" value="F:ATP binding"/>
    <property type="evidence" value="ECO:0007669"/>
    <property type="project" value="UniProtKB-UniRule"/>
</dbReference>
<dbReference type="FunFam" id="3.30.200.20:FF:000040">
    <property type="entry name" value="Dual specificity mitogen-activated protein kinase kinase"/>
    <property type="match status" value="1"/>
</dbReference>
<evidence type="ECO:0000256" key="8">
    <source>
        <dbReference type="ARBA" id="ARBA00038999"/>
    </source>
</evidence>
<proteinExistence type="inferred from homology"/>
<evidence type="ECO:0000256" key="4">
    <source>
        <dbReference type="ARBA" id="ARBA00022777"/>
    </source>
</evidence>
<accession>A0A1I8H9H5</accession>
<dbReference type="InterPro" id="IPR050915">
    <property type="entry name" value="MAP_kinase_kinase"/>
</dbReference>
<dbReference type="InterPro" id="IPR000719">
    <property type="entry name" value="Prot_kinase_dom"/>
</dbReference>
<dbReference type="SMART" id="SM00220">
    <property type="entry name" value="S_TKc"/>
    <property type="match status" value="1"/>
</dbReference>
<keyword evidence="3" id="KW-0547">Nucleotide-binding</keyword>
<dbReference type="PANTHER" id="PTHR47448:SF1">
    <property type="entry name" value="SERINE_THREONINE-PROTEIN KINASE STE7 HOMOLOG"/>
    <property type="match status" value="1"/>
</dbReference>
<dbReference type="STRING" id="282301.A0A1I8H9H5"/>
<keyword evidence="6" id="KW-0829">Tyrosine-protein kinase</keyword>
<evidence type="ECO:0000256" key="11">
    <source>
        <dbReference type="ARBA" id="ARBA00051693"/>
    </source>
</evidence>
<reference evidence="13" key="1">
    <citation type="submission" date="2016-11" db="UniProtKB">
        <authorList>
            <consortium name="WormBaseParasite"/>
        </authorList>
    </citation>
    <scope>IDENTIFICATION</scope>
</reference>
<dbReference type="GO" id="GO:0004674">
    <property type="term" value="F:protein serine/threonine kinase activity"/>
    <property type="evidence" value="ECO:0007669"/>
    <property type="project" value="UniProtKB-KW"/>
</dbReference>
<keyword evidence="2" id="KW-0808">Transferase</keyword>
<dbReference type="GO" id="GO:0004708">
    <property type="term" value="F:MAP kinase kinase activity"/>
    <property type="evidence" value="ECO:0007669"/>
    <property type="project" value="UniProtKB-EC"/>
</dbReference>
<evidence type="ECO:0000313" key="12">
    <source>
        <dbReference type="Proteomes" id="UP000095280"/>
    </source>
</evidence>
<dbReference type="AlphaFoldDB" id="A0A1I8H9H5"/>
<evidence type="ECO:0000256" key="6">
    <source>
        <dbReference type="ARBA" id="ARBA00023137"/>
    </source>
</evidence>
<evidence type="ECO:0000256" key="3">
    <source>
        <dbReference type="ARBA" id="ARBA00022741"/>
    </source>
</evidence>
<comment type="catalytic activity">
    <reaction evidence="9">
        <text>L-seryl-[protein] + ATP = O-phospho-L-seryl-[protein] + ADP + H(+)</text>
        <dbReference type="Rhea" id="RHEA:17989"/>
        <dbReference type="Rhea" id="RHEA-COMP:9863"/>
        <dbReference type="Rhea" id="RHEA-COMP:11604"/>
        <dbReference type="ChEBI" id="CHEBI:15378"/>
        <dbReference type="ChEBI" id="CHEBI:29999"/>
        <dbReference type="ChEBI" id="CHEBI:30616"/>
        <dbReference type="ChEBI" id="CHEBI:83421"/>
        <dbReference type="ChEBI" id="CHEBI:456216"/>
        <dbReference type="EC" id="2.7.12.2"/>
    </reaction>
</comment>
<evidence type="ECO:0000256" key="2">
    <source>
        <dbReference type="ARBA" id="ARBA00022679"/>
    </source>
</evidence>
<sequence length="421" mass="45955">MSSDQPAAPPTGRKKPVNLTLTATVTIATPSPSSSSGPSDSAASTITSSSGALASGAAASESIDASAKLNDDGAELDASQRKKLLEFVQRKRAIAELRNDDFTDIVELGSGSSGVVQRVLHQPTGQVMARKLIYLEIKPTVRSQIIRELEVLHSCKSPYIVGYFGSFLADSSATICICMEYMNAGSLDLVLKQAGRLPEPIVAKITQSVLRGLVYLRQINCLHRDVKPSNILVNLDGECKLCDFGVSGQLIDSMADSFVGTRSYMAPERLNGEEYSILSDIWSLGLSLIEVSTGRYPIPEPDSRDYTSVFSSDRQQNLLDHREAAVQGKPLKGMSDSQTGPTQMAIFELLSYIVYQQPPKLPSFAFSEQFCEFVDCCLRKDTKERTRLAGLQELEFPRMYDSDEAISLGSYLRALLKTPLK</sequence>
<evidence type="ECO:0000256" key="5">
    <source>
        <dbReference type="ARBA" id="ARBA00022840"/>
    </source>
</evidence>
<evidence type="ECO:0000256" key="7">
    <source>
        <dbReference type="ARBA" id="ARBA00038035"/>
    </source>
</evidence>
<keyword evidence="12" id="KW-1185">Reference proteome</keyword>